<organism evidence="1 2">
    <name type="scientific">Pleurodeles waltl</name>
    <name type="common">Iberian ribbed newt</name>
    <dbReference type="NCBI Taxonomy" id="8319"/>
    <lineage>
        <taxon>Eukaryota</taxon>
        <taxon>Metazoa</taxon>
        <taxon>Chordata</taxon>
        <taxon>Craniata</taxon>
        <taxon>Vertebrata</taxon>
        <taxon>Euteleostomi</taxon>
        <taxon>Amphibia</taxon>
        <taxon>Batrachia</taxon>
        <taxon>Caudata</taxon>
        <taxon>Salamandroidea</taxon>
        <taxon>Salamandridae</taxon>
        <taxon>Pleurodelinae</taxon>
        <taxon>Pleurodeles</taxon>
    </lineage>
</organism>
<accession>A0AAV7V796</accession>
<name>A0AAV7V796_PLEWA</name>
<comment type="caution">
    <text evidence="1">The sequence shown here is derived from an EMBL/GenBank/DDBJ whole genome shotgun (WGS) entry which is preliminary data.</text>
</comment>
<dbReference type="Proteomes" id="UP001066276">
    <property type="component" value="Chromosome 2_1"/>
</dbReference>
<reference evidence="1" key="1">
    <citation type="journal article" date="2022" name="bioRxiv">
        <title>Sequencing and chromosome-scale assembly of the giantPleurodeles waltlgenome.</title>
        <authorList>
            <person name="Brown T."/>
            <person name="Elewa A."/>
            <person name="Iarovenko S."/>
            <person name="Subramanian E."/>
            <person name="Araus A.J."/>
            <person name="Petzold A."/>
            <person name="Susuki M."/>
            <person name="Suzuki K.-i.T."/>
            <person name="Hayashi T."/>
            <person name="Toyoda A."/>
            <person name="Oliveira C."/>
            <person name="Osipova E."/>
            <person name="Leigh N.D."/>
            <person name="Simon A."/>
            <person name="Yun M.H."/>
        </authorList>
    </citation>
    <scope>NUCLEOTIDE SEQUENCE</scope>
    <source>
        <strain evidence="1">20211129_DDA</strain>
        <tissue evidence="1">Liver</tissue>
    </source>
</reference>
<protein>
    <submittedName>
        <fullName evidence="1">Uncharacterized protein</fullName>
    </submittedName>
</protein>
<keyword evidence="2" id="KW-1185">Reference proteome</keyword>
<sequence length="110" mass="11803">MYIPRGGTGQVYPACPLAHPCTACDGLGDDEPPSLTCTPAHAVVCSELTRRRYLNPVQCGFSSGPEPADVSLEQMPRRELAAQAASPCQLGSDIRRQPVPALRQRAALMR</sequence>
<proteinExistence type="predicted"/>
<gene>
    <name evidence="1" type="ORF">NDU88_000558</name>
</gene>
<evidence type="ECO:0000313" key="2">
    <source>
        <dbReference type="Proteomes" id="UP001066276"/>
    </source>
</evidence>
<evidence type="ECO:0000313" key="1">
    <source>
        <dbReference type="EMBL" id="KAJ1196692.1"/>
    </source>
</evidence>
<dbReference type="AlphaFoldDB" id="A0AAV7V796"/>
<dbReference type="EMBL" id="JANPWB010000003">
    <property type="protein sequence ID" value="KAJ1196692.1"/>
    <property type="molecule type" value="Genomic_DNA"/>
</dbReference>